<dbReference type="Proteomes" id="UP001299970">
    <property type="component" value="Unassembled WGS sequence"/>
</dbReference>
<evidence type="ECO:0000256" key="2">
    <source>
        <dbReference type="PROSITE-ProRule" id="PRU01161"/>
    </source>
</evidence>
<comment type="caution">
    <text evidence="4">The sequence shown here is derived from an EMBL/GenBank/DDBJ whole genome shotgun (WGS) entry which is preliminary data.</text>
</comment>
<name>A0ABS9T856_9PSEU</name>
<keyword evidence="5" id="KW-1185">Reference proteome</keyword>
<feature type="short sequence motif" description="GXSXG" evidence="2">
    <location>
        <begin position="74"/>
        <end position="78"/>
    </location>
</feature>
<dbReference type="InterPro" id="IPR016035">
    <property type="entry name" value="Acyl_Trfase/lysoPLipase"/>
</dbReference>
<evidence type="ECO:0000313" key="4">
    <source>
        <dbReference type="EMBL" id="MCH6164712.1"/>
    </source>
</evidence>
<keyword evidence="1 2" id="KW-0443">Lipid metabolism</keyword>
<dbReference type="InterPro" id="IPR002641">
    <property type="entry name" value="PNPLA_dom"/>
</dbReference>
<keyword evidence="2" id="KW-0378">Hydrolase</keyword>
<dbReference type="Pfam" id="PF01734">
    <property type="entry name" value="Patatin"/>
    <property type="match status" value="1"/>
</dbReference>
<dbReference type="EMBL" id="JAKXMK010000003">
    <property type="protein sequence ID" value="MCH6164712.1"/>
    <property type="molecule type" value="Genomic_DNA"/>
</dbReference>
<feature type="active site" description="Nucleophile" evidence="2">
    <location>
        <position position="76"/>
    </location>
</feature>
<reference evidence="4 5" key="1">
    <citation type="submission" date="2022-03" db="EMBL/GenBank/DDBJ databases">
        <title>Pseudonocardia alaer sp. nov., a novel actinomycete isolated from reed forest soil.</title>
        <authorList>
            <person name="Wang L."/>
        </authorList>
    </citation>
    <scope>NUCLEOTIDE SEQUENCE [LARGE SCALE GENOMIC DNA]</scope>
    <source>
        <strain evidence="4 5">Y-16303</strain>
    </source>
</reference>
<proteinExistence type="predicted"/>
<evidence type="ECO:0000313" key="5">
    <source>
        <dbReference type="Proteomes" id="UP001299970"/>
    </source>
</evidence>
<feature type="active site" description="Proton acceptor" evidence="2">
    <location>
        <position position="198"/>
    </location>
</feature>
<sequence length="330" mass="34437">MASAALVPFLHGDRDVISVLLDRRAEGSEPGERSDDHRVALVIGGGGMRGAYVAGMLRALDRAGLVPAFDEVYGASSGAFSAAAFLTGDAAACAASYPEDLCTDVFINMRRLGSRRPVVALDHLIHEVLDDRKPMAWHELGKTPASLRIVATDAGDLSPHTLEGMETVADWRLALRASASIPLLCGPPVSYGGRRWVDGSVGEPLAMARALRGGATHVLVVLCRGTDDLHPDADAGLSLWARALDRVVPGLGTVAQGSRRYGADLRLVTDAAHPDRGPGHLAAIGPSRSVGMGSLCVDPALVGEAVRVGDESVVAAIESVAAQRRDLDPA</sequence>
<protein>
    <submittedName>
        <fullName evidence="4">Patatin-like phospholipase family protein</fullName>
    </submittedName>
</protein>
<comment type="caution">
    <text evidence="2">Lacks conserved residue(s) required for the propagation of feature annotation.</text>
</comment>
<gene>
    <name evidence="4" type="ORF">MMF94_03355</name>
</gene>
<evidence type="ECO:0000256" key="1">
    <source>
        <dbReference type="ARBA" id="ARBA00023098"/>
    </source>
</evidence>
<dbReference type="PROSITE" id="PS51635">
    <property type="entry name" value="PNPLA"/>
    <property type="match status" value="1"/>
</dbReference>
<dbReference type="InterPro" id="IPR033562">
    <property type="entry name" value="PLPL"/>
</dbReference>
<accession>A0ABS9T856</accession>
<dbReference type="PANTHER" id="PTHR12406">
    <property type="entry name" value="CALCIUM-INDEPENDENT PHOSPHOLIPASE A2 IPLA2 -RELATED"/>
    <property type="match status" value="1"/>
</dbReference>
<organism evidence="4 5">
    <name type="scientific">Pseudonocardia alaniniphila</name>
    <dbReference type="NCBI Taxonomy" id="75291"/>
    <lineage>
        <taxon>Bacteria</taxon>
        <taxon>Bacillati</taxon>
        <taxon>Actinomycetota</taxon>
        <taxon>Actinomycetes</taxon>
        <taxon>Pseudonocardiales</taxon>
        <taxon>Pseudonocardiaceae</taxon>
        <taxon>Pseudonocardia</taxon>
    </lineage>
</organism>
<keyword evidence="2" id="KW-0442">Lipid degradation</keyword>
<feature type="short sequence motif" description="GXGXXG" evidence="2">
    <location>
        <begin position="45"/>
        <end position="50"/>
    </location>
</feature>
<dbReference type="PANTHER" id="PTHR12406:SF7">
    <property type="entry name" value="PATATIN-LIKE PHOSPHOLIPASE DOMAIN-CONTAINING PROTEIN 4"/>
    <property type="match status" value="1"/>
</dbReference>
<dbReference type="Gene3D" id="3.40.1090.10">
    <property type="entry name" value="Cytosolic phospholipase A2 catalytic domain"/>
    <property type="match status" value="2"/>
</dbReference>
<dbReference type="SUPFAM" id="SSF52151">
    <property type="entry name" value="FabD/lysophospholipase-like"/>
    <property type="match status" value="1"/>
</dbReference>
<feature type="domain" description="PNPLA" evidence="3">
    <location>
        <begin position="41"/>
        <end position="211"/>
    </location>
</feature>
<dbReference type="RefSeq" id="WP_241034741.1">
    <property type="nucleotide sequence ID" value="NZ_BAAAJF010000009.1"/>
</dbReference>
<evidence type="ECO:0000259" key="3">
    <source>
        <dbReference type="PROSITE" id="PS51635"/>
    </source>
</evidence>